<dbReference type="OrthoDB" id="9811589at2"/>
<evidence type="ECO:0000313" key="6">
    <source>
        <dbReference type="Proteomes" id="UP000320623"/>
    </source>
</evidence>
<gene>
    <name evidence="5" type="ORF">JGI1_00525</name>
</gene>
<dbReference type="GO" id="GO:1904047">
    <property type="term" value="F:S-adenosyl-L-methionine binding"/>
    <property type="evidence" value="ECO:0007669"/>
    <property type="project" value="TreeGrafter"/>
</dbReference>
<dbReference type="GO" id="GO:0017174">
    <property type="term" value="F:glycine N-methyltransferase activity"/>
    <property type="evidence" value="ECO:0007669"/>
    <property type="project" value="InterPro"/>
</dbReference>
<feature type="domain" description="Methyltransferase" evidence="4">
    <location>
        <begin position="28"/>
        <end position="124"/>
    </location>
</feature>
<dbReference type="Gene3D" id="2.20.25.110">
    <property type="entry name" value="S-adenosyl-L-methionine-dependent methyltransferases"/>
    <property type="match status" value="1"/>
</dbReference>
<dbReference type="PANTHER" id="PTHR16458">
    <property type="entry name" value="GLYCINE N-METHYLTRANSFERASE"/>
    <property type="match status" value="1"/>
</dbReference>
<dbReference type="Proteomes" id="UP000320623">
    <property type="component" value="Unassembled WGS sequence"/>
</dbReference>
<keyword evidence="6" id="KW-1185">Reference proteome</keyword>
<evidence type="ECO:0000313" key="5">
    <source>
        <dbReference type="EMBL" id="CUU02571.1"/>
    </source>
</evidence>
<dbReference type="EMBL" id="FAOO01000003">
    <property type="protein sequence ID" value="CUU02571.1"/>
    <property type="molecule type" value="Genomic_DNA"/>
</dbReference>
<keyword evidence="3" id="KW-0949">S-adenosyl-L-methionine</keyword>
<dbReference type="STRING" id="1643428.GCA_001442855_00511"/>
<reference evidence="6" key="1">
    <citation type="submission" date="2015-11" db="EMBL/GenBank/DDBJ databases">
        <authorList>
            <person name="Varghese N."/>
        </authorList>
    </citation>
    <scope>NUCLEOTIDE SEQUENCE [LARGE SCALE GENOMIC DNA]</scope>
</reference>
<proteinExistence type="predicted"/>
<organism evidence="5 6">
    <name type="scientific">Candidatus Thermokryptus mobilis</name>
    <dbReference type="NCBI Taxonomy" id="1643428"/>
    <lineage>
        <taxon>Bacteria</taxon>
        <taxon>Pseudomonadati</taxon>
        <taxon>Candidatus Kryptoniota</taxon>
        <taxon>Candidatus Thermokryptus</taxon>
    </lineage>
</organism>
<dbReference type="GO" id="GO:0042802">
    <property type="term" value="F:identical protein binding"/>
    <property type="evidence" value="ECO:0007669"/>
    <property type="project" value="TreeGrafter"/>
</dbReference>
<dbReference type="GO" id="GO:0046500">
    <property type="term" value="P:S-adenosylmethionine metabolic process"/>
    <property type="evidence" value="ECO:0007669"/>
    <property type="project" value="TreeGrafter"/>
</dbReference>
<evidence type="ECO:0000256" key="1">
    <source>
        <dbReference type="ARBA" id="ARBA00022603"/>
    </source>
</evidence>
<dbReference type="Gene3D" id="3.40.50.150">
    <property type="entry name" value="Vaccinia Virus protein VP39"/>
    <property type="match status" value="1"/>
</dbReference>
<dbReference type="GO" id="GO:0032259">
    <property type="term" value="P:methylation"/>
    <property type="evidence" value="ECO:0007669"/>
    <property type="project" value="UniProtKB-KW"/>
</dbReference>
<dbReference type="InterPro" id="IPR029063">
    <property type="entry name" value="SAM-dependent_MTases_sf"/>
</dbReference>
<protein>
    <submittedName>
        <fullName evidence="5">Glycine/sarcosine N-methyltransferase</fullName>
    </submittedName>
</protein>
<dbReference type="GO" id="GO:0046498">
    <property type="term" value="P:S-adenosylhomocysteine metabolic process"/>
    <property type="evidence" value="ECO:0007669"/>
    <property type="project" value="TreeGrafter"/>
</dbReference>
<evidence type="ECO:0000256" key="2">
    <source>
        <dbReference type="ARBA" id="ARBA00022679"/>
    </source>
</evidence>
<evidence type="ECO:0000256" key="3">
    <source>
        <dbReference type="ARBA" id="ARBA00022691"/>
    </source>
</evidence>
<dbReference type="RefSeq" id="WP_140944321.1">
    <property type="nucleotide sequence ID" value="NZ_FAOO01000003.1"/>
</dbReference>
<dbReference type="InterPro" id="IPR014369">
    <property type="entry name" value="Gly/Sar_N_MeTrfase"/>
</dbReference>
<sequence length="248" mass="28567">MTEISKRIESETKVFEKIIFEKNIKKCLDAGCGIGLHSIILSKLGVDVVGIDLSKGMILKAQELSEKFNSKAKFETLDFLQTKDKFKDEFDLVICLGNTLPHLLNERDLLLALRNFHNALKKGGLLIVQILNYDKIIQNEERIINIRETKDKIFIRFYDFEPTIIGSPSLKVFEIRRDFLKFNVLIINKLENYSHKIITTRIKPIKSEELCRKLSLVGFKDVEIFGNLMKDPFEAKSSKNIVAFANKI</sequence>
<evidence type="ECO:0000259" key="4">
    <source>
        <dbReference type="Pfam" id="PF13649"/>
    </source>
</evidence>
<dbReference type="GO" id="GO:0005829">
    <property type="term" value="C:cytosol"/>
    <property type="evidence" value="ECO:0007669"/>
    <property type="project" value="TreeGrafter"/>
</dbReference>
<dbReference type="GO" id="GO:1901052">
    <property type="term" value="P:sarcosine metabolic process"/>
    <property type="evidence" value="ECO:0007669"/>
    <property type="project" value="TreeGrafter"/>
</dbReference>
<dbReference type="SUPFAM" id="SSF53335">
    <property type="entry name" value="S-adenosyl-L-methionine-dependent methyltransferases"/>
    <property type="match status" value="1"/>
</dbReference>
<dbReference type="GO" id="GO:0016594">
    <property type="term" value="F:glycine binding"/>
    <property type="evidence" value="ECO:0007669"/>
    <property type="project" value="TreeGrafter"/>
</dbReference>
<dbReference type="AlphaFoldDB" id="A0A0S4MVJ7"/>
<dbReference type="PANTHER" id="PTHR16458:SF2">
    <property type="entry name" value="GLYCINE N-METHYLTRANSFERASE"/>
    <property type="match status" value="1"/>
</dbReference>
<keyword evidence="1 5" id="KW-0489">Methyltransferase</keyword>
<keyword evidence="2 5" id="KW-0808">Transferase</keyword>
<dbReference type="Pfam" id="PF13649">
    <property type="entry name" value="Methyltransf_25"/>
    <property type="match status" value="1"/>
</dbReference>
<dbReference type="GO" id="GO:0006111">
    <property type="term" value="P:regulation of gluconeogenesis"/>
    <property type="evidence" value="ECO:0007669"/>
    <property type="project" value="TreeGrafter"/>
</dbReference>
<name>A0A0S4MVJ7_9BACT</name>
<accession>A0A0S4MVJ7</accession>
<dbReference type="GO" id="GO:0051289">
    <property type="term" value="P:protein homotetramerization"/>
    <property type="evidence" value="ECO:0007669"/>
    <property type="project" value="TreeGrafter"/>
</dbReference>
<dbReference type="CDD" id="cd02440">
    <property type="entry name" value="AdoMet_MTases"/>
    <property type="match status" value="1"/>
</dbReference>
<dbReference type="GO" id="GO:0006730">
    <property type="term" value="P:one-carbon metabolic process"/>
    <property type="evidence" value="ECO:0007669"/>
    <property type="project" value="TreeGrafter"/>
</dbReference>
<dbReference type="InterPro" id="IPR041698">
    <property type="entry name" value="Methyltransf_25"/>
</dbReference>